<feature type="domain" description="DUF4166" evidence="1">
    <location>
        <begin position="16"/>
        <end position="178"/>
    </location>
</feature>
<keyword evidence="3" id="KW-1185">Reference proteome</keyword>
<organism evidence="2 3">
    <name type="scientific">Microbulbifer echini</name>
    <dbReference type="NCBI Taxonomy" id="1529067"/>
    <lineage>
        <taxon>Bacteria</taxon>
        <taxon>Pseudomonadati</taxon>
        <taxon>Pseudomonadota</taxon>
        <taxon>Gammaproteobacteria</taxon>
        <taxon>Cellvibrionales</taxon>
        <taxon>Microbulbiferaceae</taxon>
        <taxon>Microbulbifer</taxon>
    </lineage>
</organism>
<evidence type="ECO:0000259" key="1">
    <source>
        <dbReference type="Pfam" id="PF13761"/>
    </source>
</evidence>
<dbReference type="RefSeq" id="WP_371842289.1">
    <property type="nucleotide sequence ID" value="NZ_JBGMEL010000001.1"/>
</dbReference>
<comment type="caution">
    <text evidence="2">The sequence shown here is derived from an EMBL/GenBank/DDBJ whole genome shotgun (WGS) entry which is preliminary data.</text>
</comment>
<dbReference type="EMBL" id="JBGMEL010000001">
    <property type="protein sequence ID" value="MFA0789116.1"/>
    <property type="molecule type" value="Genomic_DNA"/>
</dbReference>
<sequence>MKNAVAHWFGEDFDKLNPLLRRLHTQGGRLYGKVDITFGTGISGLIGRRIAGKLGIPSQAGKVPFSVEIRHSPETLFWSRTFANGHTMTSEFQPVKTFRQGGYWIESSGPVNIQLGVSIEGGNWQWLQQSVSIFQLPIPTILMPKVSAGKAIIDALYQFEVKMALPVLGFAFGYSGKLLEYAEQA</sequence>
<dbReference type="InterPro" id="IPR025311">
    <property type="entry name" value="DUF4166"/>
</dbReference>
<evidence type="ECO:0000313" key="2">
    <source>
        <dbReference type="EMBL" id="MFA0789116.1"/>
    </source>
</evidence>
<dbReference type="Pfam" id="PF13761">
    <property type="entry name" value="DUF4166"/>
    <property type="match status" value="1"/>
</dbReference>
<accession>A0ABV4NJW5</accession>
<proteinExistence type="predicted"/>
<evidence type="ECO:0000313" key="3">
    <source>
        <dbReference type="Proteomes" id="UP001569414"/>
    </source>
</evidence>
<protein>
    <submittedName>
        <fullName evidence="2">DUF4166 domain-containing protein</fullName>
    </submittedName>
</protein>
<gene>
    <name evidence="2" type="ORF">ACCI51_01075</name>
</gene>
<dbReference type="Proteomes" id="UP001569414">
    <property type="component" value="Unassembled WGS sequence"/>
</dbReference>
<reference evidence="2 3" key="1">
    <citation type="submission" date="2024-08" db="EMBL/GenBank/DDBJ databases">
        <authorList>
            <person name="Ishaq N."/>
        </authorList>
    </citation>
    <scope>NUCLEOTIDE SEQUENCE [LARGE SCALE GENOMIC DNA]</scope>
    <source>
        <strain evidence="2 3">JCM 30400</strain>
    </source>
</reference>
<name>A0ABV4NJW5_9GAMM</name>